<comment type="caution">
    <text evidence="16">The sequence shown here is derived from an EMBL/GenBank/DDBJ whole genome shotgun (WGS) entry which is preliminary data.</text>
</comment>
<evidence type="ECO:0000313" key="15">
    <source>
        <dbReference type="EMBL" id="EEX93773.1"/>
    </source>
</evidence>
<evidence type="ECO:0000256" key="13">
    <source>
        <dbReference type="RuleBase" id="RU003512"/>
    </source>
</evidence>
<dbReference type="OrthoDB" id="7346865at2"/>
<organism evidence="16 17">
    <name type="scientific">Vibrio orientalis CIP 102891 = ATCC 33934</name>
    <dbReference type="NCBI Taxonomy" id="675816"/>
    <lineage>
        <taxon>Bacteria</taxon>
        <taxon>Pseudomonadati</taxon>
        <taxon>Pseudomonadota</taxon>
        <taxon>Gammaproteobacteria</taxon>
        <taxon>Vibrionales</taxon>
        <taxon>Vibrionaceae</taxon>
        <taxon>Vibrio</taxon>
        <taxon>Vibrio oreintalis group</taxon>
    </lineage>
</organism>
<evidence type="ECO:0000256" key="1">
    <source>
        <dbReference type="ARBA" id="ARBA00004418"/>
    </source>
</evidence>
<keyword evidence="4 13" id="KW-0813">Transport</keyword>
<dbReference type="RefSeq" id="WP_004411441.1">
    <property type="nucleotide sequence ID" value="NZ_ACZV01000004.1"/>
</dbReference>
<reference evidence="16 17" key="3">
    <citation type="journal article" date="2012" name="Int. J. Syst. Evol. Microbiol.">
        <title>Vibrio caribbeanicus sp. nov., isolated from the marine sponge Scleritoderma cyanea.</title>
        <authorList>
            <person name="Hoffmann M."/>
            <person name="Monday S.R."/>
            <person name="Allard M.W."/>
            <person name="Strain E.A."/>
            <person name="Whittaker P."/>
            <person name="Naum M."/>
            <person name="McCarthy P.J."/>
            <person name="Lopez J.V."/>
            <person name="Fischer M."/>
            <person name="Brown E.W."/>
        </authorList>
    </citation>
    <scope>NUCLEOTIDE SEQUENCE [LARGE SCALE GENOMIC DNA]</scope>
    <source>
        <strain evidence="16">CIP 102891</strain>
        <strain evidence="17">CIP 102891 / ATCC 33934</strain>
    </source>
</reference>
<evidence type="ECO:0000256" key="11">
    <source>
        <dbReference type="ARBA" id="ARBA00023157"/>
    </source>
</evidence>
<evidence type="ECO:0000313" key="17">
    <source>
        <dbReference type="Proteomes" id="UP000002817"/>
    </source>
</evidence>
<dbReference type="CDD" id="cd01019">
    <property type="entry name" value="ZnuA"/>
    <property type="match status" value="1"/>
</dbReference>
<evidence type="ECO:0000256" key="5">
    <source>
        <dbReference type="ARBA" id="ARBA00022723"/>
    </source>
</evidence>
<reference evidence="16" key="2">
    <citation type="submission" date="2011-08" db="EMBL/GenBank/DDBJ databases">
        <authorList>
            <person name="Hoffman M."/>
            <person name="Strain E.A."/>
            <person name="Brown E."/>
            <person name="Allard M.W."/>
        </authorList>
    </citation>
    <scope>NUCLEOTIDE SEQUENCE</scope>
    <source>
        <strain evidence="16">CIP 102891</strain>
    </source>
</reference>
<comment type="subcellular location">
    <subcellularLocation>
        <location evidence="1">Periplasm</location>
    </subcellularLocation>
</comment>
<dbReference type="FunFam" id="3.40.50.1980:FF:000006">
    <property type="entry name" value="Zinc ABC transporter substrate-binding protein ZnuA"/>
    <property type="match status" value="1"/>
</dbReference>
<evidence type="ECO:0000256" key="4">
    <source>
        <dbReference type="ARBA" id="ARBA00022448"/>
    </source>
</evidence>
<evidence type="ECO:0000256" key="7">
    <source>
        <dbReference type="ARBA" id="ARBA00022764"/>
    </source>
</evidence>
<evidence type="ECO:0000256" key="9">
    <source>
        <dbReference type="ARBA" id="ARBA00022906"/>
    </source>
</evidence>
<dbReference type="AlphaFoldDB" id="C9QGR2"/>
<keyword evidence="9" id="KW-0864">Zinc transport</keyword>
<evidence type="ECO:0000256" key="14">
    <source>
        <dbReference type="SAM" id="SignalP"/>
    </source>
</evidence>
<comment type="function">
    <text evidence="12">Part of the ATP-binding cassette (ABC) transport system ZnuABC involved in zinc import. Binds zinc with high affinity and specificity and delivers it to the membrane permease for translocation into the cytoplasm.</text>
</comment>
<gene>
    <name evidence="15" type="ORF">VIA_000930</name>
    <name evidence="16" type="ORF">VIOR3934_00250</name>
</gene>
<dbReference type="eggNOG" id="COG4531">
    <property type="taxonomic scope" value="Bacteria"/>
</dbReference>
<dbReference type="STRING" id="675816.VIA_000930"/>
<evidence type="ECO:0000256" key="3">
    <source>
        <dbReference type="ARBA" id="ARBA00015915"/>
    </source>
</evidence>
<dbReference type="GO" id="GO:0006829">
    <property type="term" value="P:zinc ion transport"/>
    <property type="evidence" value="ECO:0007669"/>
    <property type="project" value="UniProtKB-KW"/>
</dbReference>
<dbReference type="GO" id="GO:0007155">
    <property type="term" value="P:cell adhesion"/>
    <property type="evidence" value="ECO:0007669"/>
    <property type="project" value="InterPro"/>
</dbReference>
<evidence type="ECO:0000256" key="6">
    <source>
        <dbReference type="ARBA" id="ARBA00022729"/>
    </source>
</evidence>
<dbReference type="InterPro" id="IPR006128">
    <property type="entry name" value="Lipoprotein_PsaA-like"/>
</dbReference>
<evidence type="ECO:0000256" key="10">
    <source>
        <dbReference type="ARBA" id="ARBA00023065"/>
    </source>
</evidence>
<dbReference type="InterPro" id="IPR006127">
    <property type="entry name" value="ZnuA-like"/>
</dbReference>
<dbReference type="Proteomes" id="UP000002817">
    <property type="component" value="Unassembled WGS sequence"/>
</dbReference>
<keyword evidence="6 14" id="KW-0732">Signal</keyword>
<keyword evidence="18" id="KW-1185">Reference proteome</keyword>
<dbReference type="GO" id="GO:0046872">
    <property type="term" value="F:metal ion binding"/>
    <property type="evidence" value="ECO:0007669"/>
    <property type="project" value="UniProtKB-KW"/>
</dbReference>
<dbReference type="GO" id="GO:0042597">
    <property type="term" value="C:periplasmic space"/>
    <property type="evidence" value="ECO:0007669"/>
    <property type="project" value="UniProtKB-SubCell"/>
</dbReference>
<dbReference type="SUPFAM" id="SSF53807">
    <property type="entry name" value="Helical backbone' metal receptor"/>
    <property type="match status" value="1"/>
</dbReference>
<feature type="chain" id="PRO_5003001453" description="High-affinity zinc uptake system protein ZnuA" evidence="14">
    <location>
        <begin position="19"/>
        <end position="288"/>
    </location>
</feature>
<dbReference type="InterPro" id="IPR035520">
    <property type="entry name" value="ZnuA"/>
</dbReference>
<evidence type="ECO:0000256" key="8">
    <source>
        <dbReference type="ARBA" id="ARBA00022833"/>
    </source>
</evidence>
<dbReference type="Gene3D" id="3.40.50.1980">
    <property type="entry name" value="Nitrogenase molybdenum iron protein domain"/>
    <property type="match status" value="2"/>
</dbReference>
<dbReference type="EMBL" id="AFWH01000021">
    <property type="protein sequence ID" value="EGU50781.1"/>
    <property type="molecule type" value="Genomic_DNA"/>
</dbReference>
<keyword evidence="5" id="KW-0479">Metal-binding</keyword>
<dbReference type="PRINTS" id="PR00690">
    <property type="entry name" value="ADHESNFAMILY"/>
</dbReference>
<name>C9QGR2_VIBOR</name>
<feature type="signal peptide" evidence="14">
    <location>
        <begin position="1"/>
        <end position="18"/>
    </location>
</feature>
<dbReference type="PANTHER" id="PTHR42953:SF3">
    <property type="entry name" value="HIGH-AFFINITY ZINC UPTAKE SYSTEM PROTEIN ZNUA"/>
    <property type="match status" value="1"/>
</dbReference>
<dbReference type="PANTHER" id="PTHR42953">
    <property type="entry name" value="HIGH-AFFINITY ZINC UPTAKE SYSTEM PROTEIN ZNUA-RELATED"/>
    <property type="match status" value="1"/>
</dbReference>
<comment type="similarity">
    <text evidence="2 13">Belongs to the bacterial solute-binding protein 9 family.</text>
</comment>
<evidence type="ECO:0000313" key="18">
    <source>
        <dbReference type="Proteomes" id="UP000003515"/>
    </source>
</evidence>
<sequence>MKRTALLTLLLATSNVQAVEVLATIKPLEMIVHELIVDGDSTSTLLHGNASPHDYALKPSDLTRLKEADLVVWFGEDLETFLVKPISRLNTAVTLQEQESIELREFGKKCGCGAHHSSHDPHVWLGPKQARQIAKVITEKLIELNPTHAASYKAKLMQFNFNMTKTVDQIQGQLAPFKQEGYFVFHDAYGYFEDYFNTNKLGHFTVEPERKPGAKTLIKIKTTIRDKNVKCVFTEPQFTPAVIESTVRGTNAKIGQLDPLGVDIEVADRSYFRFLQSISKNLTNCLAN</sequence>
<reference evidence="15 18" key="1">
    <citation type="submission" date="2009-10" db="EMBL/GenBank/DDBJ databases">
        <authorList>
            <consortium name="Los Alamos National Laboratory (LANL)"/>
            <consortium name="National Microbial Pathogen Data Resource (NMPDR)"/>
            <person name="Munk A.C."/>
            <person name="Chertkov O."/>
            <person name="Tapia R."/>
            <person name="Green L."/>
            <person name="Rogers Y."/>
            <person name="Detter J.C."/>
            <person name="Bruce D."/>
            <person name="Brettin T.S."/>
            <person name="Colwell R.R."/>
            <person name="Huq A."/>
            <person name="Grim C.J."/>
            <person name="Hasan N.A."/>
            <person name="Bartels D."/>
            <person name="Vonstein V."/>
        </authorList>
    </citation>
    <scope>NUCLEOTIDE SEQUENCE [LARGE SCALE GENOMIC DNA]</scope>
    <source>
        <strain evidence="15 18">CIP 102891</strain>
    </source>
</reference>
<evidence type="ECO:0000256" key="2">
    <source>
        <dbReference type="ARBA" id="ARBA00011028"/>
    </source>
</evidence>
<dbReference type="Proteomes" id="UP000003515">
    <property type="component" value="Unassembled WGS sequence"/>
</dbReference>
<keyword evidence="11" id="KW-1015">Disulfide bond</keyword>
<proteinExistence type="inferred from homology"/>
<accession>C9QGR2</accession>
<dbReference type="InterPro" id="IPR050492">
    <property type="entry name" value="Bact_metal-bind_prot9"/>
</dbReference>
<dbReference type="Pfam" id="PF01297">
    <property type="entry name" value="ZnuA"/>
    <property type="match status" value="1"/>
</dbReference>
<dbReference type="EMBL" id="ACZV01000004">
    <property type="protein sequence ID" value="EEX93773.1"/>
    <property type="molecule type" value="Genomic_DNA"/>
</dbReference>
<keyword evidence="10" id="KW-0406">Ion transport</keyword>
<evidence type="ECO:0000313" key="16">
    <source>
        <dbReference type="EMBL" id="EGU50781.1"/>
    </source>
</evidence>
<evidence type="ECO:0000256" key="12">
    <source>
        <dbReference type="ARBA" id="ARBA00045516"/>
    </source>
</evidence>
<keyword evidence="7" id="KW-0574">Periplasm</keyword>
<dbReference type="PATRIC" id="fig|675816.5.peg.1862"/>
<protein>
    <recommendedName>
        <fullName evidence="3">High-affinity zinc uptake system protein ZnuA</fullName>
    </recommendedName>
</protein>
<keyword evidence="8" id="KW-0862">Zinc</keyword>